<accession>A0AAV8TRR7</accession>
<dbReference type="GO" id="GO:0003723">
    <property type="term" value="F:RNA binding"/>
    <property type="evidence" value="ECO:0007669"/>
    <property type="project" value="InterPro"/>
</dbReference>
<keyword evidence="1" id="KW-0677">Repeat</keyword>
<organism evidence="4 5">
    <name type="scientific">Erythroxylum novogranatense</name>
    <dbReference type="NCBI Taxonomy" id="1862640"/>
    <lineage>
        <taxon>Eukaryota</taxon>
        <taxon>Viridiplantae</taxon>
        <taxon>Streptophyta</taxon>
        <taxon>Embryophyta</taxon>
        <taxon>Tracheophyta</taxon>
        <taxon>Spermatophyta</taxon>
        <taxon>Magnoliopsida</taxon>
        <taxon>eudicotyledons</taxon>
        <taxon>Gunneridae</taxon>
        <taxon>Pentapetalae</taxon>
        <taxon>rosids</taxon>
        <taxon>fabids</taxon>
        <taxon>Malpighiales</taxon>
        <taxon>Erythroxylaceae</taxon>
        <taxon>Erythroxylum</taxon>
    </lineage>
</organism>
<dbReference type="PANTHER" id="PTHR47926">
    <property type="entry name" value="PENTATRICOPEPTIDE REPEAT-CONTAINING PROTEIN"/>
    <property type="match status" value="1"/>
</dbReference>
<feature type="repeat" description="PPR" evidence="2">
    <location>
        <begin position="177"/>
        <end position="211"/>
    </location>
</feature>
<dbReference type="EMBL" id="JAIWQS010000003">
    <property type="protein sequence ID" value="KAJ8769156.1"/>
    <property type="molecule type" value="Genomic_DNA"/>
</dbReference>
<dbReference type="InterPro" id="IPR046960">
    <property type="entry name" value="PPR_At4g14850-like_plant"/>
</dbReference>
<dbReference type="PANTHER" id="PTHR47926:SF433">
    <property type="entry name" value="PENTATRICOPEPTIDE REPEAT-CONTAINING PROTEIN"/>
    <property type="match status" value="1"/>
</dbReference>
<sequence length="531" mass="59561">MMESGFEPDEVTLASVVSGCASLAAFKEGLQIHARAMKCDRLRDDLILGDALVDMYAKCGRVSEARCVFDRMPMRNVVSETSLVSVYAKAASVKAARSMFTKMMERNVNEEALGPFRMLKRESFYPTHYTLGNLLNACANLADLQLGRQAHSHVSHVFVGNSLIDRYMKCGSAEDWYWVSWNGMIVEYAQNGYGIEALGLFKKMLECGERPDLVTMIGVLCACSHAELMEAGRYYFSSMTEDYGVLPLNDHYTCRVDFLGRAGCLIEAKNLIGEMLCNLTLLFGGLCLVLVEYIETYLREVYLGRWGDVVRIRNLLTTCGVVKQPSSSWIEIQANMHEIKRLPQIRDIYLLLKMLTKQMKRVGYIPGPVITRKSLVLVLGLMGDISNYILESYFVIAWTTYENASNHKNKKKNKRGTGSLGTVEEQRGTGSLGTVELCFKFIAASTILEKDQDMEEASKHVICGLLCASQKYACMRELENRPRPSQTQVKTSSHCHLDLRTCCNEFFVASQESNSATFLKIMIAPMSLTPP</sequence>
<reference evidence="4 5" key="1">
    <citation type="submission" date="2021-09" db="EMBL/GenBank/DDBJ databases">
        <title>Genomic insights and catalytic innovation underlie evolution of tropane alkaloids biosynthesis.</title>
        <authorList>
            <person name="Wang Y.-J."/>
            <person name="Tian T."/>
            <person name="Huang J.-P."/>
            <person name="Huang S.-X."/>
        </authorList>
    </citation>
    <scope>NUCLEOTIDE SEQUENCE [LARGE SCALE GENOMIC DNA]</scope>
    <source>
        <strain evidence="4">KIB-2018</strain>
        <tissue evidence="4">Leaf</tissue>
    </source>
</reference>
<evidence type="ECO:0000256" key="1">
    <source>
        <dbReference type="ARBA" id="ARBA00022737"/>
    </source>
</evidence>
<dbReference type="Gene3D" id="1.25.40.10">
    <property type="entry name" value="Tetratricopeptide repeat domain"/>
    <property type="match status" value="2"/>
</dbReference>
<dbReference type="InterPro" id="IPR002885">
    <property type="entry name" value="PPR_rpt"/>
</dbReference>
<keyword evidence="5" id="KW-1185">Reference proteome</keyword>
<evidence type="ECO:0000313" key="4">
    <source>
        <dbReference type="EMBL" id="KAJ8769156.1"/>
    </source>
</evidence>
<gene>
    <name evidence="4" type="ORF">K2173_000931</name>
</gene>
<name>A0AAV8TRR7_9ROSI</name>
<dbReference type="Proteomes" id="UP001159364">
    <property type="component" value="Linkage Group LG03"/>
</dbReference>
<feature type="region of interest" description="Disordered" evidence="3">
    <location>
        <begin position="407"/>
        <end position="426"/>
    </location>
</feature>
<evidence type="ECO:0008006" key="6">
    <source>
        <dbReference type="Google" id="ProtNLM"/>
    </source>
</evidence>
<dbReference type="NCBIfam" id="TIGR00756">
    <property type="entry name" value="PPR"/>
    <property type="match status" value="2"/>
</dbReference>
<evidence type="ECO:0000256" key="2">
    <source>
        <dbReference type="PROSITE-ProRule" id="PRU00708"/>
    </source>
</evidence>
<feature type="repeat" description="PPR" evidence="2">
    <location>
        <begin position="45"/>
        <end position="79"/>
    </location>
</feature>
<dbReference type="AlphaFoldDB" id="A0AAV8TRR7"/>
<evidence type="ECO:0000256" key="3">
    <source>
        <dbReference type="SAM" id="MobiDB-lite"/>
    </source>
</evidence>
<dbReference type="FunFam" id="1.25.40.10:FF:000158">
    <property type="entry name" value="pentatricopeptide repeat-containing protein At2g33680"/>
    <property type="match status" value="1"/>
</dbReference>
<dbReference type="GO" id="GO:0099402">
    <property type="term" value="P:plant organ development"/>
    <property type="evidence" value="ECO:0007669"/>
    <property type="project" value="UniProtKB-ARBA"/>
</dbReference>
<dbReference type="PROSITE" id="PS51375">
    <property type="entry name" value="PPR"/>
    <property type="match status" value="2"/>
</dbReference>
<comment type="caution">
    <text evidence="4">The sequence shown here is derived from an EMBL/GenBank/DDBJ whole genome shotgun (WGS) entry which is preliminary data.</text>
</comment>
<protein>
    <recommendedName>
        <fullName evidence="6">Pentatricopeptide repeat-containing protein</fullName>
    </recommendedName>
</protein>
<evidence type="ECO:0000313" key="5">
    <source>
        <dbReference type="Proteomes" id="UP001159364"/>
    </source>
</evidence>
<proteinExistence type="predicted"/>
<dbReference type="InterPro" id="IPR011990">
    <property type="entry name" value="TPR-like_helical_dom_sf"/>
</dbReference>
<dbReference type="GO" id="GO:0009451">
    <property type="term" value="P:RNA modification"/>
    <property type="evidence" value="ECO:0007669"/>
    <property type="project" value="InterPro"/>
</dbReference>
<dbReference type="Pfam" id="PF01535">
    <property type="entry name" value="PPR"/>
    <property type="match status" value="4"/>
</dbReference>